<dbReference type="Pfam" id="PF01103">
    <property type="entry name" value="Omp85"/>
    <property type="match status" value="1"/>
</dbReference>
<dbReference type="EMBL" id="WBUI01000025">
    <property type="protein sequence ID" value="KAB2929900.1"/>
    <property type="molecule type" value="Genomic_DNA"/>
</dbReference>
<dbReference type="Proteomes" id="UP000460298">
    <property type="component" value="Unassembled WGS sequence"/>
</dbReference>
<dbReference type="GO" id="GO:0019867">
    <property type="term" value="C:outer membrane"/>
    <property type="evidence" value="ECO:0007669"/>
    <property type="project" value="InterPro"/>
</dbReference>
<dbReference type="AlphaFoldDB" id="A0A833LWU2"/>
<evidence type="ECO:0000256" key="2">
    <source>
        <dbReference type="ARBA" id="ARBA00009820"/>
    </source>
</evidence>
<evidence type="ECO:0000259" key="4">
    <source>
        <dbReference type="Pfam" id="PF01103"/>
    </source>
</evidence>
<evidence type="ECO:0000256" key="3">
    <source>
        <dbReference type="ARBA" id="ARBA00023136"/>
    </source>
</evidence>
<reference evidence="5 6" key="1">
    <citation type="submission" date="2019-10" db="EMBL/GenBank/DDBJ databases">
        <title>Extracellular Electron Transfer in a Candidatus Methanoperedens spp. Enrichment Culture.</title>
        <authorList>
            <person name="Berger S."/>
            <person name="Rangel Shaw D."/>
            <person name="Berben T."/>
            <person name="In 'T Zandt M."/>
            <person name="Frank J."/>
            <person name="Reimann J."/>
            <person name="Jetten M.S.M."/>
            <person name="Welte C.U."/>
        </authorList>
    </citation>
    <scope>NUCLEOTIDE SEQUENCE [LARGE SCALE GENOMIC DNA]</scope>
    <source>
        <strain evidence="5">SB12</strain>
    </source>
</reference>
<dbReference type="PANTHER" id="PTHR36842:SF1">
    <property type="entry name" value="PROTEIN TOLB"/>
    <property type="match status" value="1"/>
</dbReference>
<dbReference type="InterPro" id="IPR011659">
    <property type="entry name" value="WD40"/>
</dbReference>
<dbReference type="PANTHER" id="PTHR36842">
    <property type="entry name" value="PROTEIN TOLB HOMOLOG"/>
    <property type="match status" value="1"/>
</dbReference>
<protein>
    <submittedName>
        <fullName evidence="5">BamA/TamA family outer membrane protein</fullName>
    </submittedName>
</protein>
<proteinExistence type="inferred from homology"/>
<evidence type="ECO:0000313" key="6">
    <source>
        <dbReference type="Proteomes" id="UP000460298"/>
    </source>
</evidence>
<dbReference type="InterPro" id="IPR000184">
    <property type="entry name" value="Bac_surfAg_D15"/>
</dbReference>
<keyword evidence="3" id="KW-0472">Membrane</keyword>
<evidence type="ECO:0000313" key="5">
    <source>
        <dbReference type="EMBL" id="KAB2929900.1"/>
    </source>
</evidence>
<sequence>MRFSISFAVAKNAAILAAAIDRRTTGIHFFFIVRENSPLMPCKVNTFAVFLRKLILILPLCFPAALLAQHKIPSRHYEWKTLRTDRFLIHYPEGYLNVARIAADISEKTADRLQGVLRHNLSRRVPVFLYPSFQDFQATNILPYAIDEGTGGFTDFFERRVVLPVNGDLEALRHVLAHEIVHAYQFDMLGGNYGAYPLWLMEGMAEYLSNGTQGMDSVVRDLMVYSRMPDLFDLQFAGGGYMNYPGGQSIMHFIAIRWGPERIGMLLREMAALRHLDKAFRSTFGMNFFEFGVEYRLHLERTYAKAKAYDEASLRYQKVSFRYLDRNGFHYKPALSPDGRTVAFLTYRSIFPAIVIRRLPGPGISEDEQSEKRLLLRFLKSADYEEWQPFTTRLSFHPDGTRLLFGTRNRGSQALAVVDISDGSLERLYTPPVDVISDPVYSPDGSRIAFVGSIRGRTELFVMDVDSGSIRSLTDDLCRESTPSFTPDGLFVDYASCGNGDAIDPDMDLFRVDLQSGQIRRLLAMPGRQEMPSHGTDGSVLFLSDHQGVRNLYRLRGTATREGKTGSENVEALTASNTDLLQIDISSQRGESVVFSRREEGAIEIYRMAAPAVDAAFYRRYGGADPEEKRLPAVSTAGLVSTELDSPPLAVSPFATPYSIVDYNRPYQPWLKMTGYPFIFVTGASDGEGNSAVAFLGYAAFQDLKGDHELEAFLSYQEKPVYMNGEVRYHYRRYRVEAGAGVYSYSGVFAIFNPMDFSLNNIIYNPFYRLSTLQTTGMIGWLEARLHSFGSVQLSVETGRDEFTYRPVYPEEDQRQDVYKNRQSVRLRYLYDSTVYSLYGPLDGQAFMIMTEAPLRTSGRERELYQHLLEYRLYHLFENDSIFAFRALAVAATGADAKDYPYRIGGYYTVRGYDFQEFEGRYAGVVNLEYRFTFIEQLVFGVPTRWSPGLIRSSIFMDAGAAFDDPDTFQGWQNGRTRDLRASVGVGLHWANFLWFLMPGALMKIEWASPYDGRRTLPFSQWQGRFSVGVQF</sequence>
<dbReference type="InterPro" id="IPR011042">
    <property type="entry name" value="6-blade_b-propeller_TolB-like"/>
</dbReference>
<organism evidence="5 6">
    <name type="scientific">Leptonema illini</name>
    <dbReference type="NCBI Taxonomy" id="183"/>
    <lineage>
        <taxon>Bacteria</taxon>
        <taxon>Pseudomonadati</taxon>
        <taxon>Spirochaetota</taxon>
        <taxon>Spirochaetia</taxon>
        <taxon>Leptospirales</taxon>
        <taxon>Leptospiraceae</taxon>
        <taxon>Leptonema</taxon>
    </lineage>
</organism>
<dbReference type="SUPFAM" id="SSF82171">
    <property type="entry name" value="DPP6 N-terminal domain-like"/>
    <property type="match status" value="1"/>
</dbReference>
<comment type="caution">
    <text evidence="5">The sequence shown here is derived from an EMBL/GenBank/DDBJ whole genome shotgun (WGS) entry which is preliminary data.</text>
</comment>
<dbReference type="Pfam" id="PF07676">
    <property type="entry name" value="PD40"/>
    <property type="match status" value="2"/>
</dbReference>
<comment type="similarity">
    <text evidence="2">Belongs to the TolB family.</text>
</comment>
<dbReference type="Gene3D" id="2.120.10.30">
    <property type="entry name" value="TolB, C-terminal domain"/>
    <property type="match status" value="2"/>
</dbReference>
<feature type="domain" description="Bacterial surface antigen (D15)" evidence="4">
    <location>
        <begin position="793"/>
        <end position="991"/>
    </location>
</feature>
<name>A0A833LWU2_9LEPT</name>
<evidence type="ECO:0000256" key="1">
    <source>
        <dbReference type="ARBA" id="ARBA00004370"/>
    </source>
</evidence>
<dbReference type="Gene3D" id="2.40.160.50">
    <property type="entry name" value="membrane protein fhac: a member of the omp85/tpsb transporter family"/>
    <property type="match status" value="1"/>
</dbReference>
<accession>A0A833LWU2</accession>
<comment type="subcellular location">
    <subcellularLocation>
        <location evidence="1">Membrane</location>
    </subcellularLocation>
</comment>
<gene>
    <name evidence="5" type="ORF">F9K24_18550</name>
</gene>